<sequence length="144" mass="16585">MMWNFVKGRFYEAEFCEGPQNGPNFRLDRPLRSEVPKLWYAYPWWYANSKSLHLTKKMPKFNSERTVLSHLIPDLISFPEDLTATQSDTDEDHFNVTQALGQIPLAQKEEGSFDSVIDTYLPTLDYKSLADINSSLCPNMSIEG</sequence>
<dbReference type="EMBL" id="BGPR01028540">
    <property type="protein sequence ID" value="GBN99751.1"/>
    <property type="molecule type" value="Genomic_DNA"/>
</dbReference>
<dbReference type="Proteomes" id="UP000499080">
    <property type="component" value="Unassembled WGS sequence"/>
</dbReference>
<dbReference type="AlphaFoldDB" id="A0A4Y2THN7"/>
<reference evidence="1 2" key="1">
    <citation type="journal article" date="2019" name="Sci. Rep.">
        <title>Orb-weaving spider Araneus ventricosus genome elucidates the spidroin gene catalogue.</title>
        <authorList>
            <person name="Kono N."/>
            <person name="Nakamura H."/>
            <person name="Ohtoshi R."/>
            <person name="Moran D.A.P."/>
            <person name="Shinohara A."/>
            <person name="Yoshida Y."/>
            <person name="Fujiwara M."/>
            <person name="Mori M."/>
            <person name="Tomita M."/>
            <person name="Arakawa K."/>
        </authorList>
    </citation>
    <scope>NUCLEOTIDE SEQUENCE [LARGE SCALE GENOMIC DNA]</scope>
</reference>
<evidence type="ECO:0000313" key="1">
    <source>
        <dbReference type="EMBL" id="GBN99751.1"/>
    </source>
</evidence>
<comment type="caution">
    <text evidence="1">The sequence shown here is derived from an EMBL/GenBank/DDBJ whole genome shotgun (WGS) entry which is preliminary data.</text>
</comment>
<proteinExistence type="predicted"/>
<accession>A0A4Y2THN7</accession>
<gene>
    <name evidence="1" type="ORF">AVEN_123602_1</name>
</gene>
<keyword evidence="2" id="KW-1185">Reference proteome</keyword>
<protein>
    <submittedName>
        <fullName evidence="1">Uncharacterized protein</fullName>
    </submittedName>
</protein>
<name>A0A4Y2THN7_ARAVE</name>
<evidence type="ECO:0000313" key="2">
    <source>
        <dbReference type="Proteomes" id="UP000499080"/>
    </source>
</evidence>
<organism evidence="1 2">
    <name type="scientific">Araneus ventricosus</name>
    <name type="common">Orbweaver spider</name>
    <name type="synonym">Epeira ventricosa</name>
    <dbReference type="NCBI Taxonomy" id="182803"/>
    <lineage>
        <taxon>Eukaryota</taxon>
        <taxon>Metazoa</taxon>
        <taxon>Ecdysozoa</taxon>
        <taxon>Arthropoda</taxon>
        <taxon>Chelicerata</taxon>
        <taxon>Arachnida</taxon>
        <taxon>Araneae</taxon>
        <taxon>Araneomorphae</taxon>
        <taxon>Entelegynae</taxon>
        <taxon>Araneoidea</taxon>
        <taxon>Araneidae</taxon>
        <taxon>Araneus</taxon>
    </lineage>
</organism>